<dbReference type="InterPro" id="IPR014016">
    <property type="entry name" value="UvrD-like_ATP-bd"/>
</dbReference>
<dbReference type="Pfam" id="PF13361">
    <property type="entry name" value="UvrD_C"/>
    <property type="match status" value="1"/>
</dbReference>
<accession>A0A6A8DI37</accession>
<evidence type="ECO:0000256" key="3">
    <source>
        <dbReference type="ARBA" id="ARBA00022763"/>
    </source>
</evidence>
<evidence type="ECO:0000313" key="17">
    <source>
        <dbReference type="EMBL" id="MRH44176.1"/>
    </source>
</evidence>
<name>A0A6A8DI37_9BACI</name>
<evidence type="ECO:0000256" key="7">
    <source>
        <dbReference type="ARBA" id="ARBA00022840"/>
    </source>
</evidence>
<evidence type="ECO:0000259" key="15">
    <source>
        <dbReference type="PROSITE" id="PS51198"/>
    </source>
</evidence>
<evidence type="ECO:0000256" key="13">
    <source>
        <dbReference type="HAMAP-Rule" id="MF_01451"/>
    </source>
</evidence>
<dbReference type="Gene3D" id="3.90.320.10">
    <property type="match status" value="1"/>
</dbReference>
<dbReference type="NCBIfam" id="TIGR02785">
    <property type="entry name" value="addA_Gpos"/>
    <property type="match status" value="1"/>
</dbReference>
<comment type="caution">
    <text evidence="17">The sequence shown here is derived from an EMBL/GenBank/DDBJ whole genome shotgun (WGS) entry which is preliminary data.</text>
</comment>
<comment type="subunit">
    <text evidence="13">Heterodimer of AddA and AddB/RexB.</text>
</comment>
<dbReference type="EC" id="5.6.2.4" evidence="13"/>
<dbReference type="InterPro" id="IPR000212">
    <property type="entry name" value="DNA_helicase_UvrD/REP"/>
</dbReference>
<dbReference type="InterPro" id="IPR011335">
    <property type="entry name" value="Restrct_endonuc-II-like"/>
</dbReference>
<evidence type="ECO:0000256" key="4">
    <source>
        <dbReference type="ARBA" id="ARBA00022801"/>
    </source>
</evidence>
<dbReference type="InterPro" id="IPR011604">
    <property type="entry name" value="PDDEXK-like_dom_sf"/>
</dbReference>
<dbReference type="InterPro" id="IPR027417">
    <property type="entry name" value="P-loop_NTPase"/>
</dbReference>
<protein>
    <recommendedName>
        <fullName evidence="13">ATP-dependent helicase/nuclease subunit A</fullName>
        <ecNumber evidence="13">3.1.-.-</ecNumber>
        <ecNumber evidence="13">5.6.2.4</ecNumber>
    </recommendedName>
    <alternativeName>
        <fullName evidence="13">ATP-dependent helicase/nuclease AddA</fullName>
    </alternativeName>
    <alternativeName>
        <fullName evidence="13">DNA 3'-5' helicase AddA</fullName>
    </alternativeName>
</protein>
<evidence type="ECO:0000256" key="5">
    <source>
        <dbReference type="ARBA" id="ARBA00022806"/>
    </source>
</evidence>
<keyword evidence="2 13" id="KW-0547">Nucleotide-binding</keyword>
<evidence type="ECO:0000256" key="2">
    <source>
        <dbReference type="ARBA" id="ARBA00022741"/>
    </source>
</evidence>
<evidence type="ECO:0000256" key="10">
    <source>
        <dbReference type="ARBA" id="ARBA00023235"/>
    </source>
</evidence>
<dbReference type="InterPro" id="IPR014017">
    <property type="entry name" value="DNA_helicase_UvrD-like_C"/>
</dbReference>
<dbReference type="Pfam" id="PF12705">
    <property type="entry name" value="PDDEXK_1"/>
    <property type="match status" value="1"/>
</dbReference>
<dbReference type="GO" id="GO:0033202">
    <property type="term" value="C:DNA helicase complex"/>
    <property type="evidence" value="ECO:0007669"/>
    <property type="project" value="TreeGrafter"/>
</dbReference>
<feature type="domain" description="UvrD-like helicase C-terminal" evidence="16">
    <location>
        <begin position="516"/>
        <end position="805"/>
    </location>
</feature>
<comment type="catalytic activity">
    <reaction evidence="11 13">
        <text>Couples ATP hydrolysis with the unwinding of duplex DNA by translocating in the 3'-5' direction.</text>
        <dbReference type="EC" id="5.6.2.4"/>
    </reaction>
</comment>
<dbReference type="RefSeq" id="WP_153737786.1">
    <property type="nucleotide sequence ID" value="NZ_WJNG01000014.1"/>
</dbReference>
<dbReference type="GO" id="GO:0000724">
    <property type="term" value="P:double-strand break repair via homologous recombination"/>
    <property type="evidence" value="ECO:0007669"/>
    <property type="project" value="UniProtKB-UniRule"/>
</dbReference>
<organism evidence="17 18">
    <name type="scientific">Aquibacillus halophilus</name>
    <dbReference type="NCBI Taxonomy" id="930132"/>
    <lineage>
        <taxon>Bacteria</taxon>
        <taxon>Bacillati</taxon>
        <taxon>Bacillota</taxon>
        <taxon>Bacilli</taxon>
        <taxon>Bacillales</taxon>
        <taxon>Bacillaceae</taxon>
        <taxon>Aquibacillus</taxon>
    </lineage>
</organism>
<dbReference type="EMBL" id="WJNG01000014">
    <property type="protein sequence ID" value="MRH44176.1"/>
    <property type="molecule type" value="Genomic_DNA"/>
</dbReference>
<evidence type="ECO:0000256" key="1">
    <source>
        <dbReference type="ARBA" id="ARBA00022722"/>
    </source>
</evidence>
<dbReference type="InterPro" id="IPR038726">
    <property type="entry name" value="PDDEXK_AddAB-type"/>
</dbReference>
<dbReference type="GO" id="GO:0005829">
    <property type="term" value="C:cytosol"/>
    <property type="evidence" value="ECO:0007669"/>
    <property type="project" value="TreeGrafter"/>
</dbReference>
<sequence length="1242" mass="144662">MPKWTKEQEEAIYASGSDILVAAAAGSGKTAVLVERIIQKLLNRENPIDIDSLLVVTFTNAAAQEMRNRVGEALEAALEANPSSIHLKKQLSLLQRASISTLHSFCMDLIRRYAYLLDIDPGFRIADDVEADMIRQEVLEDLFEGWYGKEGEEQQAFFAVVDRFSNDRSDLEVEELILSLYTFSMQNPWPDAWLDEMTDMYDVSEAEDEETIQWLDILKREVASQLQAMRAEAEAAIELTKESDGPYHYAEAIDADFALINEAAAKLEMSWNQVQPVFVEGKFKALSRKKVDCDEDKKDKVKSLRNSYKKRWKDLADDWFSRKLSSYLNDMGSLHPTIKQLTVLVKEFKQGYAKLKKEKALVDFSDLEHYTLQILLDESSTADHIVPSSVASELQKKFSELLVDEYQDTNLVQETLISLISDRKGNGNMFMVGDVKQSIYRFRHAEPSLFLEKYKRFADHDHPAKRIDLARNFRSRDQVLSATNYIFRQLLNEEVGEMEYEKDAELIYSNTIYDQLTLSDADAELVIIDRETKEENPTEEQGEENFQDLEKAQIEARAYGKMIKRWIGHEEKRPTQVVDKRTETQRDLQYRDIVILLRSMTWAPTITEELKQQGIPVYAELSTGYFEAIEIKVMLSLLKIIDNPKQDIPLASVLRSPIVGLNEEDLAQIRLVKKRVSYYDALTSFIVETENQNKKHQVEQFLTKLKDWRMRARQGALSELIWQIYRETGYYDFVGGIPGGKQRQANLRALYDRARTYESTSFRGLFRFLRFIERMEEKGDDLGAARALGEKEDVVRIMTIHKSKGLEFPIVILGAMDKQFNQQDLRQKYLLHKDLGFGSKYIDPEKRIIYPTLAYHALKKEKQRELWAEEMRVLYVAMTRAKEKLVMIGNVASFEKRQEKWLEVIDHPDWVLPPHYRLEAKSYLDWVGPALVRHNQNDMLRNVELNIQIPEPIRADDSKWNVQLIHGSEYSNLDQHEQRQELDLQKTIQEWKPVDADKELNAKVEDRLSFVYPHSNASTYRAKQTVTEIKRQREVKDDYSDLELIQPFKAPISKRPKFMQKEKMLTAAEKGTAMHTVMQHIPFTKKWKEEELTDFVQRLVTKEILRQEEADVVNIEAIQRFFETEIGERVVQSDNVQREVPFSFTLKANEVYHNWQGESDEKVLIQGVIDCLIPVEGGWLLLDYKTDTITEEVSPDVKEQLKQRYQVQMELYSKSLEGIWKQPIVEKYLYFFDRSLLVDCNK</sequence>
<comment type="similarity">
    <text evidence="13">Belongs to the helicase family. AddA subfamily.</text>
</comment>
<dbReference type="SUPFAM" id="SSF52540">
    <property type="entry name" value="P-loop containing nucleoside triphosphate hydrolases"/>
    <property type="match status" value="1"/>
</dbReference>
<comment type="cofactor">
    <cofactor evidence="13">
        <name>Mg(2+)</name>
        <dbReference type="ChEBI" id="CHEBI:18420"/>
    </cofactor>
</comment>
<keyword evidence="7 13" id="KW-0067">ATP-binding</keyword>
<dbReference type="GO" id="GO:0005524">
    <property type="term" value="F:ATP binding"/>
    <property type="evidence" value="ECO:0007669"/>
    <property type="project" value="UniProtKB-UniRule"/>
</dbReference>
<evidence type="ECO:0000256" key="14">
    <source>
        <dbReference type="PROSITE-ProRule" id="PRU00560"/>
    </source>
</evidence>
<evidence type="ECO:0000256" key="6">
    <source>
        <dbReference type="ARBA" id="ARBA00022839"/>
    </source>
</evidence>
<keyword evidence="4 13" id="KW-0378">Hydrolase</keyword>
<dbReference type="FunFam" id="3.40.50.300:FF:001236">
    <property type="entry name" value="ATP-dependent helicase/nuclease subunit A"/>
    <property type="match status" value="1"/>
</dbReference>
<gene>
    <name evidence="13 17" type="primary">addA</name>
    <name evidence="17" type="ORF">GH741_16155</name>
</gene>
<evidence type="ECO:0000259" key="16">
    <source>
        <dbReference type="PROSITE" id="PS51217"/>
    </source>
</evidence>
<keyword evidence="6 13" id="KW-0269">Exonuclease</keyword>
<feature type="binding site" evidence="14">
    <location>
        <begin position="23"/>
        <end position="30"/>
    </location>
    <ligand>
        <name>ATP</name>
        <dbReference type="ChEBI" id="CHEBI:30616"/>
    </ligand>
</feature>
<keyword evidence="5 13" id="KW-0347">Helicase</keyword>
<dbReference type="GO" id="GO:0008408">
    <property type="term" value="F:3'-5' exonuclease activity"/>
    <property type="evidence" value="ECO:0007669"/>
    <property type="project" value="UniProtKB-UniRule"/>
</dbReference>
<dbReference type="SUPFAM" id="SSF52980">
    <property type="entry name" value="Restriction endonuclease-like"/>
    <property type="match status" value="1"/>
</dbReference>
<dbReference type="PANTHER" id="PTHR11070:SF48">
    <property type="entry name" value="ATP-DEPENDENT HELICASE_NUCLEASE SUBUNIT A"/>
    <property type="match status" value="1"/>
</dbReference>
<evidence type="ECO:0000256" key="11">
    <source>
        <dbReference type="ARBA" id="ARBA00034617"/>
    </source>
</evidence>
<keyword evidence="1 13" id="KW-0540">Nuclease</keyword>
<dbReference type="OrthoDB" id="9810135at2"/>
<dbReference type="Gene3D" id="3.40.50.300">
    <property type="entry name" value="P-loop containing nucleotide triphosphate hydrolases"/>
    <property type="match status" value="4"/>
</dbReference>
<dbReference type="PANTHER" id="PTHR11070">
    <property type="entry name" value="UVRD / RECB / PCRA DNA HELICASE FAMILY MEMBER"/>
    <property type="match status" value="1"/>
</dbReference>
<reference evidence="17" key="1">
    <citation type="submission" date="2019-11" db="EMBL/GenBank/DDBJ databases">
        <authorList>
            <person name="Li J."/>
        </authorList>
    </citation>
    <scope>NUCLEOTIDE SEQUENCE</scope>
    <source>
        <strain evidence="17">B6B</strain>
    </source>
</reference>
<dbReference type="GO" id="GO:0043138">
    <property type="term" value="F:3'-5' DNA helicase activity"/>
    <property type="evidence" value="ECO:0007669"/>
    <property type="project" value="UniProtKB-UniRule"/>
</dbReference>
<feature type="domain" description="UvrD-like helicase ATP-binding" evidence="15">
    <location>
        <begin position="2"/>
        <end position="476"/>
    </location>
</feature>
<keyword evidence="3 13" id="KW-0227">DNA damage</keyword>
<dbReference type="Proteomes" id="UP000799092">
    <property type="component" value="Unassembled WGS sequence"/>
</dbReference>
<dbReference type="GO" id="GO:0003690">
    <property type="term" value="F:double-stranded DNA binding"/>
    <property type="evidence" value="ECO:0007669"/>
    <property type="project" value="UniProtKB-UniRule"/>
</dbReference>
<keyword evidence="10 13" id="KW-0413">Isomerase</keyword>
<dbReference type="EC" id="3.1.-.-" evidence="13"/>
<keyword evidence="18" id="KW-1185">Reference proteome</keyword>
<comment type="function">
    <text evidence="13">The heterodimer acts as both an ATP-dependent DNA helicase and an ATP-dependent, dual-direction single-stranded exonuclease. Recognizes the chi site generating a DNA molecule suitable for the initiation of homologous recombination. The AddA nuclease domain is required for chi fragment generation; this subunit has the helicase and 3' -&gt; 5' nuclease activities.</text>
</comment>
<dbReference type="PROSITE" id="PS51198">
    <property type="entry name" value="UVRD_HELICASE_ATP_BIND"/>
    <property type="match status" value="1"/>
</dbReference>
<dbReference type="InterPro" id="IPR014152">
    <property type="entry name" value="AddA"/>
</dbReference>
<evidence type="ECO:0000256" key="8">
    <source>
        <dbReference type="ARBA" id="ARBA00023125"/>
    </source>
</evidence>
<dbReference type="AlphaFoldDB" id="A0A6A8DI37"/>
<evidence type="ECO:0000256" key="9">
    <source>
        <dbReference type="ARBA" id="ARBA00023204"/>
    </source>
</evidence>
<dbReference type="PROSITE" id="PS51217">
    <property type="entry name" value="UVRD_HELICASE_CTER"/>
    <property type="match status" value="1"/>
</dbReference>
<keyword evidence="9 13" id="KW-0234">DNA repair</keyword>
<comment type="catalytic activity">
    <reaction evidence="12 13">
        <text>ATP + H2O = ADP + phosphate + H(+)</text>
        <dbReference type="Rhea" id="RHEA:13065"/>
        <dbReference type="ChEBI" id="CHEBI:15377"/>
        <dbReference type="ChEBI" id="CHEBI:15378"/>
        <dbReference type="ChEBI" id="CHEBI:30616"/>
        <dbReference type="ChEBI" id="CHEBI:43474"/>
        <dbReference type="ChEBI" id="CHEBI:456216"/>
        <dbReference type="EC" id="5.6.2.4"/>
    </reaction>
</comment>
<dbReference type="HAMAP" id="MF_01451">
    <property type="entry name" value="AddA"/>
    <property type="match status" value="1"/>
</dbReference>
<evidence type="ECO:0000313" key="18">
    <source>
        <dbReference type="Proteomes" id="UP000799092"/>
    </source>
</evidence>
<dbReference type="CDD" id="cd17932">
    <property type="entry name" value="DEXQc_UvrD"/>
    <property type="match status" value="1"/>
</dbReference>
<keyword evidence="8 13" id="KW-0238">DNA-binding</keyword>
<dbReference type="Pfam" id="PF00580">
    <property type="entry name" value="UvrD-helicase"/>
    <property type="match status" value="1"/>
</dbReference>
<evidence type="ECO:0000256" key="12">
    <source>
        <dbReference type="ARBA" id="ARBA00048988"/>
    </source>
</evidence>
<proteinExistence type="inferred from homology"/>